<dbReference type="GO" id="GO:0016020">
    <property type="term" value="C:membrane"/>
    <property type="evidence" value="ECO:0007669"/>
    <property type="project" value="InterPro"/>
</dbReference>
<feature type="compositionally biased region" description="Basic and acidic residues" evidence="1">
    <location>
        <begin position="590"/>
        <end position="602"/>
    </location>
</feature>
<dbReference type="OrthoDB" id="70250at2759"/>
<keyword evidence="2" id="KW-0812">Transmembrane</keyword>
<dbReference type="Pfam" id="PF05024">
    <property type="entry name" value="Gpi1"/>
    <property type="match status" value="2"/>
</dbReference>
<evidence type="ECO:0000256" key="2">
    <source>
        <dbReference type="SAM" id="Phobius"/>
    </source>
</evidence>
<dbReference type="InterPro" id="IPR007720">
    <property type="entry name" value="PigQ/GPI1"/>
</dbReference>
<keyword evidence="2" id="KW-0472">Membrane</keyword>
<accession>A0A261XVB5</accession>
<feature type="transmembrane region" description="Helical" evidence="2">
    <location>
        <begin position="480"/>
        <end position="504"/>
    </location>
</feature>
<feature type="transmembrane region" description="Helical" evidence="2">
    <location>
        <begin position="384"/>
        <end position="404"/>
    </location>
</feature>
<dbReference type="EMBL" id="MVBO01000165">
    <property type="protein sequence ID" value="OZJ02306.1"/>
    <property type="molecule type" value="Genomic_DNA"/>
</dbReference>
<evidence type="ECO:0000256" key="1">
    <source>
        <dbReference type="SAM" id="MobiDB-lite"/>
    </source>
</evidence>
<gene>
    <name evidence="3" type="ORF">BZG36_05196</name>
</gene>
<protein>
    <submittedName>
        <fullName evidence="3">Uncharacterized protein</fullName>
    </submittedName>
</protein>
<feature type="transmembrane region" description="Helical" evidence="2">
    <location>
        <begin position="416"/>
        <end position="437"/>
    </location>
</feature>
<feature type="transmembrane region" description="Helical" evidence="2">
    <location>
        <begin position="516"/>
        <end position="535"/>
    </location>
</feature>
<evidence type="ECO:0000313" key="3">
    <source>
        <dbReference type="EMBL" id="OZJ02306.1"/>
    </source>
</evidence>
<evidence type="ECO:0000313" key="4">
    <source>
        <dbReference type="Proteomes" id="UP000242875"/>
    </source>
</evidence>
<feature type="region of interest" description="Disordered" evidence="1">
    <location>
        <begin position="579"/>
        <end position="603"/>
    </location>
</feature>
<name>A0A261XVB5_9FUNG</name>
<organism evidence="3 4">
    <name type="scientific">Bifiguratus adelaidae</name>
    <dbReference type="NCBI Taxonomy" id="1938954"/>
    <lineage>
        <taxon>Eukaryota</taxon>
        <taxon>Fungi</taxon>
        <taxon>Fungi incertae sedis</taxon>
        <taxon>Mucoromycota</taxon>
        <taxon>Mucoromycotina</taxon>
        <taxon>Endogonomycetes</taxon>
        <taxon>Endogonales</taxon>
        <taxon>Endogonales incertae sedis</taxon>
        <taxon>Bifiguratus</taxon>
    </lineage>
</organism>
<reference evidence="3 4" key="1">
    <citation type="journal article" date="2017" name="Mycologia">
        <title>Bifiguratus adelaidae, gen. et sp. nov., a new member of Mucoromycotina in endophytic and soil-dwelling habitats.</title>
        <authorList>
            <person name="Torres-Cruz T.J."/>
            <person name="Billingsley Tobias T.L."/>
            <person name="Almatruk M."/>
            <person name="Hesse C."/>
            <person name="Kuske C.R."/>
            <person name="Desiro A."/>
            <person name="Benucci G.M."/>
            <person name="Bonito G."/>
            <person name="Stajich J.E."/>
            <person name="Dunlap C."/>
            <person name="Arnold A.E."/>
            <person name="Porras-Alfaro A."/>
        </authorList>
    </citation>
    <scope>NUCLEOTIDE SEQUENCE [LARGE SCALE GENOMIC DNA]</scope>
    <source>
        <strain evidence="3 4">AZ0501</strain>
    </source>
</reference>
<dbReference type="PANTHER" id="PTHR21329">
    <property type="entry name" value="PHOSPHATIDYLINOSITOL N-ACETYLGLUCOSAMINYLTRANSFERASE SUBUNIT Q-RELATED"/>
    <property type="match status" value="1"/>
</dbReference>
<keyword evidence="4" id="KW-1185">Reference proteome</keyword>
<dbReference type="PANTHER" id="PTHR21329:SF3">
    <property type="entry name" value="PHOSPHATIDYLINOSITOL N-ACETYLGLUCOSAMINYLTRANSFERASE SUBUNIT Q"/>
    <property type="match status" value="1"/>
</dbReference>
<keyword evidence="2" id="KW-1133">Transmembrane helix</keyword>
<comment type="caution">
    <text evidence="3">The sequence shown here is derived from an EMBL/GenBank/DDBJ whole genome shotgun (WGS) entry which is preliminary data.</text>
</comment>
<dbReference type="GO" id="GO:0005783">
    <property type="term" value="C:endoplasmic reticulum"/>
    <property type="evidence" value="ECO:0007669"/>
    <property type="project" value="TreeGrafter"/>
</dbReference>
<proteinExistence type="predicted"/>
<sequence length="708" mass="80861">MASIRQDRPIGKVLRRSAPPPVTLGTLNVGGTKVEVPSKQAFWVQVTLNSQLLPTSSNLVDKEQPISARVDFVIYHQPNPYALQYLSLEPLQLDISEFIQSSHHTKTQKSHTNGDVPEQGSTKADLFAANSDADSVRESPNMDEVLEKINVAYFLEKEMRKQCRQHNSTFGLGGLKYTADDTYQNMSQSNGDIIQLTAGKLDFLRPLSDPLEHVALGVWFLVRLCIDIVLCILNTRFPSFVLNGVAVKDLSAAAQQIDLRLQQFCFWPSQYKLLRKKAWKATTITKAQYISFYNSMWLVANDIIIGMALGSFLIHNNQLVAGWIHSNLDYYTVDLLQSMIVWLMGWPAGLKLNSELDSFLGELFLWLIRLWTVCIVNVKPFTPSIMVAIGMCGHVGASMIFALLSDYLAFMTLHVYWFYMVAARIFNWQATILYSLFNLFRGKCHDQHIHEPKLTVSLLGKKRNMLRHRIDSCDYDLDQLLLGTILFTLLGFLFPTIIVYYLTFAASRVALTVLQAKLETILAFLNHFPLFAIMLRFKDPGRLPGGIQLSICPTTQFSYRKISLYRWYAQISHFSAKQPAARPTITPSLPHKDRNNANRDGKTPALYHTTANSPNYLYLKNLPIPFSAIFFQYLLLWKRLSAHYFSSYVFRCLLYGEPIRPIPRLQYPMLPEWRPSTSYLWRNAKETLLGSRAHAINGQIYTELNQKL</sequence>
<feature type="transmembrane region" description="Helical" evidence="2">
    <location>
        <begin position="296"/>
        <end position="315"/>
    </location>
</feature>
<dbReference type="Proteomes" id="UP000242875">
    <property type="component" value="Unassembled WGS sequence"/>
</dbReference>
<dbReference type="AlphaFoldDB" id="A0A261XVB5"/>
<dbReference type="GO" id="GO:0006506">
    <property type="term" value="P:GPI anchor biosynthetic process"/>
    <property type="evidence" value="ECO:0007669"/>
    <property type="project" value="InterPro"/>
</dbReference>
<feature type="region of interest" description="Disordered" evidence="1">
    <location>
        <begin position="102"/>
        <end position="121"/>
    </location>
</feature>